<proteinExistence type="predicted"/>
<protein>
    <recommendedName>
        <fullName evidence="2">H-type lectin domain-containing protein</fullName>
    </recommendedName>
</protein>
<dbReference type="Pfam" id="PF09458">
    <property type="entry name" value="H_lectin"/>
    <property type="match status" value="1"/>
</dbReference>
<organism evidence="3 4">
    <name type="scientific">Fusarium equiseti</name>
    <name type="common">Fusarium scirpi</name>
    <dbReference type="NCBI Taxonomy" id="61235"/>
    <lineage>
        <taxon>Eukaryota</taxon>
        <taxon>Fungi</taxon>
        <taxon>Dikarya</taxon>
        <taxon>Ascomycota</taxon>
        <taxon>Pezizomycotina</taxon>
        <taxon>Sordariomycetes</taxon>
        <taxon>Hypocreomycetidae</taxon>
        <taxon>Hypocreales</taxon>
        <taxon>Nectriaceae</taxon>
        <taxon>Fusarium</taxon>
        <taxon>Fusarium incarnatum-equiseti species complex</taxon>
    </lineage>
</organism>
<keyword evidence="4" id="KW-1185">Reference proteome</keyword>
<dbReference type="Proteomes" id="UP001152024">
    <property type="component" value="Unassembled WGS sequence"/>
</dbReference>
<dbReference type="EMBL" id="JAOQBH010000005">
    <property type="protein sequence ID" value="KAJ4136555.1"/>
    <property type="molecule type" value="Genomic_DNA"/>
</dbReference>
<evidence type="ECO:0000313" key="3">
    <source>
        <dbReference type="EMBL" id="KAJ4136555.1"/>
    </source>
</evidence>
<dbReference type="InterPro" id="IPR036404">
    <property type="entry name" value="Jacalin-like_lectin_dom_sf"/>
</dbReference>
<sequence length="1052" mass="116005">MSLLLAPYNNGMRLGQGFNSYTQQICIDDAVVIDPDRVDNAVTNDGFTMRELRQAIGARAASGDYDDEDEDDYGVDALPEPSTLPKIAPEPAAETKETSAVTPATTQALDTIAIQLREDAKTVEKLVSDVAALETQIEEAIDPDSAETKRNILLLEKKRMRLARIKTNGTGLKGKKLRGTVKALSQRGPSQIVTYSSRFVNKISEITDDMNISGSLSIKYGSIGGAGKGSFVDSDKFKESDLNFFISVKVINQSINIKDALVFQGLPSVDDTNFRSVFGDCYIAGFLEGGEFNALVSMKVVNKAKSMSIKAEAEIALSVGAVDLKATAKVDVDKSNFSSQTETTIQVGWSGGGHIKPMDQPWTIQSLMETAARFPDLVASTPQRTYAILTKYESLRSFMALKPPKLTPMYYENAAIYTNYLLDAYMDYKNIYRNIGTHLFDIQADTKNLKPWDPKDKDFTTNETMSDNKVELPFEATIKGLDLARRACRFQMIKIVNEVDAVEKDPSVAANEKRLEAFQSSIVFRERIPVVVNKQKLPHLKIFGVDEEPPKLIEPAQDDGMQEAEMNKANSYLETQPDAGVSMRLAPMVGTAFGSLFCNLDFVKADFSLRTVTVEVEKGVVVAISVRYANGLQATMGTPGGSHKVSLTLRPADGQKIIACSIETGRWKNNPDASTRITALRLYTNRGPDLEGHSKDWVQSRDETGTRDGVEFEGLKLVHFDPLLVNAHIKGFWGHALTTNSGINSASGVYRLAPIWGNKEDTTESGDSSMEGDMSLVRTQPERHVIDCEGRLDWKGGVAGRSAIIEQSFNKPLPFIPTVIYGFRHINVAAKDSPRVALSLPSVTEWGFSLGLKSFLHPTWNLEANVMVLPNGVFPFQHGFVDASDNPGGRKSTDNAYIHVTFSKPFAKTPKVAVWFTEISQPKGQRSLRTSAFDITPTSMRISIETWDGREFDGARVAYLAYPDNNDAIKGGSTVFGPKEDWKLTNWPGGPFKSEPWVFTAINMIDVGENDDTMDIMVGHQYSTAEQIRHCGWASEWTSLRQIGQCWIGILC</sequence>
<feature type="region of interest" description="Disordered" evidence="1">
    <location>
        <begin position="60"/>
        <end position="102"/>
    </location>
</feature>
<evidence type="ECO:0000256" key="1">
    <source>
        <dbReference type="SAM" id="MobiDB-lite"/>
    </source>
</evidence>
<accession>A0ABQ8RJM2</accession>
<reference evidence="3" key="1">
    <citation type="submission" date="2022-09" db="EMBL/GenBank/DDBJ databases">
        <title>Fusarium specimens isolated from Avocado Roots.</title>
        <authorList>
            <person name="Stajich J."/>
            <person name="Roper C."/>
            <person name="Heimlech-Rivalta G."/>
        </authorList>
    </citation>
    <scope>NUCLEOTIDE SEQUENCE</scope>
    <source>
        <strain evidence="3">CF00095</strain>
    </source>
</reference>
<dbReference type="Gene3D" id="2.100.10.30">
    <property type="entry name" value="Jacalin-like lectin domain"/>
    <property type="match status" value="1"/>
</dbReference>
<feature type="compositionally biased region" description="Acidic residues" evidence="1">
    <location>
        <begin position="64"/>
        <end position="74"/>
    </location>
</feature>
<dbReference type="InterPro" id="IPR019019">
    <property type="entry name" value="H-type_lectin_domain"/>
</dbReference>
<comment type="caution">
    <text evidence="3">The sequence shown here is derived from an EMBL/GenBank/DDBJ whole genome shotgun (WGS) entry which is preliminary data.</text>
</comment>
<dbReference type="Gene3D" id="2.60.40.2080">
    <property type="match status" value="1"/>
</dbReference>
<gene>
    <name evidence="3" type="ORF">NW768_004171</name>
</gene>
<evidence type="ECO:0000259" key="2">
    <source>
        <dbReference type="Pfam" id="PF09458"/>
    </source>
</evidence>
<dbReference type="SUPFAM" id="SSF141086">
    <property type="entry name" value="Agglutinin HPA-like"/>
    <property type="match status" value="1"/>
</dbReference>
<feature type="domain" description="H-type lectin" evidence="2">
    <location>
        <begin position="899"/>
        <end position="962"/>
    </location>
</feature>
<dbReference type="InterPro" id="IPR037221">
    <property type="entry name" value="H-type_lectin_dom_sf"/>
</dbReference>
<evidence type="ECO:0000313" key="4">
    <source>
        <dbReference type="Proteomes" id="UP001152024"/>
    </source>
</evidence>
<name>A0ABQ8RJM2_FUSEQ</name>